<sequence>MKDSNIDISDIEDFINGLKTSFDSLDEKSMVQGFQMQLAKAISALRVKKVAKIEPLP</sequence>
<evidence type="ECO:0000313" key="1">
    <source>
        <dbReference type="EMBL" id="GAH39144.1"/>
    </source>
</evidence>
<comment type="caution">
    <text evidence="1">The sequence shown here is derived from an EMBL/GenBank/DDBJ whole genome shotgun (WGS) entry which is preliminary data.</text>
</comment>
<reference evidence="1" key="1">
    <citation type="journal article" date="2014" name="Front. Microbiol.">
        <title>High frequency of phylogenetically diverse reductive dehalogenase-homologous genes in deep subseafloor sedimentary metagenomes.</title>
        <authorList>
            <person name="Kawai M."/>
            <person name="Futagami T."/>
            <person name="Toyoda A."/>
            <person name="Takaki Y."/>
            <person name="Nishi S."/>
            <person name="Hori S."/>
            <person name="Arai W."/>
            <person name="Tsubouchi T."/>
            <person name="Morono Y."/>
            <person name="Uchiyama I."/>
            <person name="Ito T."/>
            <person name="Fujiyama A."/>
            <person name="Inagaki F."/>
            <person name="Takami H."/>
        </authorList>
    </citation>
    <scope>NUCLEOTIDE SEQUENCE</scope>
    <source>
        <strain evidence="1">Expedition CK06-06</strain>
    </source>
</reference>
<name>X1GC32_9ZZZZ</name>
<protein>
    <submittedName>
        <fullName evidence="1">Uncharacterized protein</fullName>
    </submittedName>
</protein>
<feature type="non-terminal residue" evidence="1">
    <location>
        <position position="57"/>
    </location>
</feature>
<dbReference type="EMBL" id="BARU01009598">
    <property type="protein sequence ID" value="GAH39144.1"/>
    <property type="molecule type" value="Genomic_DNA"/>
</dbReference>
<organism evidence="1">
    <name type="scientific">marine sediment metagenome</name>
    <dbReference type="NCBI Taxonomy" id="412755"/>
    <lineage>
        <taxon>unclassified sequences</taxon>
        <taxon>metagenomes</taxon>
        <taxon>ecological metagenomes</taxon>
    </lineage>
</organism>
<gene>
    <name evidence="1" type="ORF">S03H2_18495</name>
</gene>
<dbReference type="AlphaFoldDB" id="X1GC32"/>
<proteinExistence type="predicted"/>
<accession>X1GC32</accession>